<dbReference type="InterPro" id="IPR036390">
    <property type="entry name" value="WH_DNA-bd_sf"/>
</dbReference>
<dbReference type="GO" id="GO:0016787">
    <property type="term" value="F:hydrolase activity"/>
    <property type="evidence" value="ECO:0007669"/>
    <property type="project" value="UniProtKB-KW"/>
</dbReference>
<keyword evidence="3" id="KW-0677">Repeat</keyword>
<dbReference type="PROSITE" id="PS51194">
    <property type="entry name" value="HELICASE_CTER"/>
    <property type="match status" value="1"/>
</dbReference>
<dbReference type="InterPro" id="IPR048863">
    <property type="entry name" value="BRR2_plug"/>
</dbReference>
<dbReference type="InterPro" id="IPR027417">
    <property type="entry name" value="P-loop_NTPase"/>
</dbReference>
<dbReference type="FunFam" id="1.10.3380.10:FF:000001">
    <property type="entry name" value="U5 small nuclear ribonucleoprotein helicase"/>
    <property type="match status" value="1"/>
</dbReference>
<dbReference type="PANTHER" id="PTHR47961:SF4">
    <property type="entry name" value="ACTIVATING SIGNAL COINTEGRATOR 1 COMPLEX SUBUNIT 3"/>
    <property type="match status" value="1"/>
</dbReference>
<dbReference type="CDD" id="cd18019">
    <property type="entry name" value="DEXHc_Brr2_1"/>
    <property type="match status" value="1"/>
</dbReference>
<dbReference type="FunFam" id="2.60.40.150:FF:000004">
    <property type="entry name" value="RNA helicase, activating signal cointegrator 1"/>
    <property type="match status" value="1"/>
</dbReference>
<dbReference type="SMART" id="SM00973">
    <property type="entry name" value="Sec63"/>
    <property type="match status" value="2"/>
</dbReference>
<name>A0A397THL1_9GLOM</name>
<dbReference type="SMART" id="SM00382">
    <property type="entry name" value="AAA"/>
    <property type="match status" value="2"/>
</dbReference>
<dbReference type="Pfam" id="PF18149">
    <property type="entry name" value="Helicase_PWI"/>
    <property type="match status" value="1"/>
</dbReference>
<dbReference type="FunFam" id="1.10.150.20:FF:000004">
    <property type="entry name" value="U5 small nuclear ribonucleoprotein helicase"/>
    <property type="match status" value="1"/>
</dbReference>
<dbReference type="Pfam" id="PF00271">
    <property type="entry name" value="Helicase_C"/>
    <property type="match status" value="1"/>
</dbReference>
<evidence type="ECO:0000313" key="14">
    <source>
        <dbReference type="Proteomes" id="UP000265703"/>
    </source>
</evidence>
<reference evidence="13 14" key="1">
    <citation type="submission" date="2018-06" db="EMBL/GenBank/DDBJ databases">
        <title>Comparative genomics reveals the genomic features of Rhizophagus irregularis, R. cerebriforme, R. diaphanum and Gigaspora rosea, and their symbiotic lifestyle signature.</title>
        <authorList>
            <person name="Morin E."/>
            <person name="San Clemente H."/>
            <person name="Chen E.C.H."/>
            <person name="De La Providencia I."/>
            <person name="Hainaut M."/>
            <person name="Kuo A."/>
            <person name="Kohler A."/>
            <person name="Murat C."/>
            <person name="Tang N."/>
            <person name="Roy S."/>
            <person name="Loubradou J."/>
            <person name="Henrissat B."/>
            <person name="Grigoriev I.V."/>
            <person name="Corradi N."/>
            <person name="Roux C."/>
            <person name="Martin F.M."/>
        </authorList>
    </citation>
    <scope>NUCLEOTIDE SEQUENCE [LARGE SCALE GENOMIC DNA]</scope>
    <source>
        <strain evidence="13 14">DAOM 227022</strain>
    </source>
</reference>
<dbReference type="Gene3D" id="3.40.50.300">
    <property type="entry name" value="P-loop containing nucleotide triphosphate hydrolases"/>
    <property type="match status" value="4"/>
</dbReference>
<dbReference type="PANTHER" id="PTHR47961">
    <property type="entry name" value="DNA POLYMERASE THETA, PUTATIVE (AFU_ORTHOLOGUE AFUA_1G05260)-RELATED"/>
    <property type="match status" value="1"/>
</dbReference>
<dbReference type="GO" id="GO:0003724">
    <property type="term" value="F:RNA helicase activity"/>
    <property type="evidence" value="ECO:0007669"/>
    <property type="project" value="UniProtKB-EC"/>
</dbReference>
<feature type="domain" description="Helicase C-terminal" evidence="12">
    <location>
        <begin position="733"/>
        <end position="967"/>
    </location>
</feature>
<dbReference type="FunFam" id="3.40.50.300:FF:000062">
    <property type="entry name" value="U5 small nuclear ribonucleoprotein helicase"/>
    <property type="match status" value="1"/>
</dbReference>
<evidence type="ECO:0000313" key="13">
    <source>
        <dbReference type="EMBL" id="RIA97733.1"/>
    </source>
</evidence>
<dbReference type="PIRSF" id="PIRSF039073">
    <property type="entry name" value="BRR2"/>
    <property type="match status" value="1"/>
</dbReference>
<dbReference type="InterPro" id="IPR014756">
    <property type="entry name" value="Ig_E-set"/>
</dbReference>
<evidence type="ECO:0000256" key="7">
    <source>
        <dbReference type="ARBA" id="ARBA00022840"/>
    </source>
</evidence>
<evidence type="ECO:0000256" key="5">
    <source>
        <dbReference type="ARBA" id="ARBA00022801"/>
    </source>
</evidence>
<comment type="catalytic activity">
    <reaction evidence="9">
        <text>ATP + H2O = ADP + phosphate + H(+)</text>
        <dbReference type="Rhea" id="RHEA:13065"/>
        <dbReference type="ChEBI" id="CHEBI:15377"/>
        <dbReference type="ChEBI" id="CHEBI:15378"/>
        <dbReference type="ChEBI" id="CHEBI:30616"/>
        <dbReference type="ChEBI" id="CHEBI:43474"/>
        <dbReference type="ChEBI" id="CHEBI:456216"/>
        <dbReference type="EC" id="3.6.4.13"/>
    </reaction>
</comment>
<keyword evidence="5" id="KW-0378">Hydrolase</keyword>
<dbReference type="FunFam" id="3.40.50.300:FF:000254">
    <property type="entry name" value="U5 small nuclear ribonucleoprotein helicase"/>
    <property type="match status" value="1"/>
</dbReference>
<dbReference type="SMART" id="SM00490">
    <property type="entry name" value="HELICc"/>
    <property type="match status" value="2"/>
</dbReference>
<dbReference type="Gene3D" id="2.60.40.150">
    <property type="entry name" value="C2 domain"/>
    <property type="match status" value="2"/>
</dbReference>
<dbReference type="FunFam" id="3.40.50.300:FF:000368">
    <property type="entry name" value="U5 small nuclear ribonucleoprotein 200 kDa helicase"/>
    <property type="match status" value="1"/>
</dbReference>
<keyword evidence="7" id="KW-0067">ATP-binding</keyword>
<dbReference type="Proteomes" id="UP000265703">
    <property type="component" value="Unassembled WGS sequence"/>
</dbReference>
<feature type="domain" description="Helicase ATP-binding" evidence="11">
    <location>
        <begin position="1386"/>
        <end position="1562"/>
    </location>
</feature>
<dbReference type="FunFam" id="1.10.150.20:FF:000013">
    <property type="entry name" value="U5 small nuclear ribonucleoprotein kDa helicase"/>
    <property type="match status" value="1"/>
</dbReference>
<evidence type="ECO:0000256" key="9">
    <source>
        <dbReference type="ARBA" id="ARBA00047984"/>
    </source>
</evidence>
<dbReference type="GO" id="GO:0003678">
    <property type="term" value="F:DNA helicase activity"/>
    <property type="evidence" value="ECO:0007669"/>
    <property type="project" value="TreeGrafter"/>
</dbReference>
<evidence type="ECO:0000256" key="8">
    <source>
        <dbReference type="ARBA" id="ARBA00023242"/>
    </source>
</evidence>
<dbReference type="InterPro" id="IPR050474">
    <property type="entry name" value="Hel308_SKI2-like"/>
</dbReference>
<dbReference type="GO" id="GO:0005682">
    <property type="term" value="C:U5 snRNP"/>
    <property type="evidence" value="ECO:0007669"/>
    <property type="project" value="UniProtKB-ARBA"/>
</dbReference>
<evidence type="ECO:0000256" key="2">
    <source>
        <dbReference type="ARBA" id="ARBA00012552"/>
    </source>
</evidence>
<protein>
    <recommendedName>
        <fullName evidence="2">RNA helicase</fullName>
        <ecNumber evidence="2">3.6.4.13</ecNumber>
    </recommendedName>
</protein>
<dbReference type="InterPro" id="IPR035892">
    <property type="entry name" value="C2_domain_sf"/>
</dbReference>
<dbReference type="Gene3D" id="1.10.10.10">
    <property type="entry name" value="Winged helix-like DNA-binding domain superfamily/Winged helix DNA-binding domain"/>
    <property type="match status" value="2"/>
</dbReference>
<feature type="domain" description="Helicase ATP-binding" evidence="11">
    <location>
        <begin position="538"/>
        <end position="722"/>
    </location>
</feature>
<dbReference type="SUPFAM" id="SSF158702">
    <property type="entry name" value="Sec63 N-terminal domain-like"/>
    <property type="match status" value="2"/>
</dbReference>
<dbReference type="InterPro" id="IPR001650">
    <property type="entry name" value="Helicase_C-like"/>
</dbReference>
<proteinExistence type="predicted"/>
<dbReference type="STRING" id="658196.A0A397THL1"/>
<feature type="compositionally biased region" description="Basic and acidic residues" evidence="10">
    <location>
        <begin position="27"/>
        <end position="36"/>
    </location>
</feature>
<dbReference type="FunFam" id="1.10.10.10:FF:000024">
    <property type="entry name" value="U5 small nuclear ribonucleoprotein helicase"/>
    <property type="match status" value="1"/>
</dbReference>
<dbReference type="SMART" id="SM00487">
    <property type="entry name" value="DEXDc"/>
    <property type="match status" value="2"/>
</dbReference>
<gene>
    <name evidence="13" type="ORF">C1645_813796</name>
</gene>
<evidence type="ECO:0000256" key="10">
    <source>
        <dbReference type="SAM" id="MobiDB-lite"/>
    </source>
</evidence>
<dbReference type="InterPro" id="IPR003593">
    <property type="entry name" value="AAA+_ATPase"/>
</dbReference>
<dbReference type="FunFam" id="1.10.10.10:FF:000012">
    <property type="entry name" value="U5 small nuclear ribonucleoprotein helicase"/>
    <property type="match status" value="1"/>
</dbReference>
<dbReference type="Pfam" id="PF21188">
    <property type="entry name" value="BRR2_plug"/>
    <property type="match status" value="1"/>
</dbReference>
<dbReference type="SUPFAM" id="SSF52540">
    <property type="entry name" value="P-loop containing nucleoside triphosphate hydrolases"/>
    <property type="match status" value="4"/>
</dbReference>
<dbReference type="InterPro" id="IPR004179">
    <property type="entry name" value="Sec63-dom"/>
</dbReference>
<dbReference type="Gene3D" id="1.10.150.20">
    <property type="entry name" value="5' to 3' exonuclease, C-terminal subdomain"/>
    <property type="match status" value="2"/>
</dbReference>
<feature type="compositionally biased region" description="Polar residues" evidence="10">
    <location>
        <begin position="7"/>
        <end position="25"/>
    </location>
</feature>
<dbReference type="Pfam" id="PF00270">
    <property type="entry name" value="DEAD"/>
    <property type="match status" value="2"/>
</dbReference>
<dbReference type="FunFam" id="2.60.40.150:FF:000133">
    <property type="entry name" value="Pre-mRNA splicing helicase, putative"/>
    <property type="match status" value="1"/>
</dbReference>
<evidence type="ECO:0000256" key="3">
    <source>
        <dbReference type="ARBA" id="ARBA00022737"/>
    </source>
</evidence>
<comment type="caution">
    <text evidence="13">The sequence shown here is derived from an EMBL/GenBank/DDBJ whole genome shotgun (WGS) entry which is preliminary data.</text>
</comment>
<organism evidence="13 14">
    <name type="scientific">Glomus cerebriforme</name>
    <dbReference type="NCBI Taxonomy" id="658196"/>
    <lineage>
        <taxon>Eukaryota</taxon>
        <taxon>Fungi</taxon>
        <taxon>Fungi incertae sedis</taxon>
        <taxon>Mucoromycota</taxon>
        <taxon>Glomeromycotina</taxon>
        <taxon>Glomeromycetes</taxon>
        <taxon>Glomerales</taxon>
        <taxon>Glomeraceae</taxon>
        <taxon>Glomus</taxon>
    </lineage>
</organism>
<keyword evidence="6" id="KW-0347">Helicase</keyword>
<dbReference type="FunFam" id="1.10.3380.10:FF:000002">
    <property type="entry name" value="Activating signal cointegrator 1 complex subunit 3"/>
    <property type="match status" value="1"/>
</dbReference>
<evidence type="ECO:0000256" key="1">
    <source>
        <dbReference type="ARBA" id="ARBA00004123"/>
    </source>
</evidence>
<evidence type="ECO:0000256" key="4">
    <source>
        <dbReference type="ARBA" id="ARBA00022741"/>
    </source>
</evidence>
<dbReference type="Gene3D" id="1.10.3380.10">
    <property type="entry name" value="Sec63 N-terminal domain-like domain"/>
    <property type="match status" value="2"/>
</dbReference>
<dbReference type="GO" id="GO:0000393">
    <property type="term" value="P:spliceosomal conformational changes to generate catalytic conformation"/>
    <property type="evidence" value="ECO:0007669"/>
    <property type="project" value="UniProtKB-ARBA"/>
</dbReference>
<evidence type="ECO:0000259" key="12">
    <source>
        <dbReference type="PROSITE" id="PS51194"/>
    </source>
</evidence>
<dbReference type="GO" id="GO:0005524">
    <property type="term" value="F:ATP binding"/>
    <property type="evidence" value="ECO:0007669"/>
    <property type="project" value="UniProtKB-KW"/>
</dbReference>
<sequence>MAEQIARGNQYQYTANSNLVLQANRSELPRRDHEPSGEPESLWGKINPKDFGSRAQRDTVKDLQAKKKKAKHVAEVEEKKKRRKEESALKKAYGYSNVLAATEYFDGQSYRPRTKETRETYELMLAFVHQNLGDQAQDVIRSAADDILKILKDENLKDFDKKREIESFIGTIAPDRFAQLVNLGKKITDYHTGETMDLDKEGDLAGEIDDELGVAVVFDEEEEQEDEYGTYEVESEEEEEDEGGVEAETTGVLGVGQIEDDEDKEIATDEENEGFKTVLGPEISKSKKITVAQAGQKISPHDIDAFWLQRLVANYYSDPHTAQEKTSSTMQILTSDINTRDCENELMALFEYDKFDLVKILTRNRDLIVWCTKLARAGTDGVERQNIEREMREHGLEWILRDLSGERIRRGEGAARKGVVEDAMEIDDRPALAHGPVPAAVKATLPPGTTATPKAVIDLESLIFTQGGHVMSNKKCKLPEGSFKRTKKGYEEIHVPAPKPKQFAENEKLISINELPVWIHDAFKGARTLNRIQSQIYPVAFKQDDNLLVCAPTGSGKTNVAMLCILNEIGKNRDEETGIIDTEAFKIVYIAPMKALVQEMVGNFSTRLQPYGIKVSELTGDRQLTKQQISETQIIVTTPEKWDVITRKATDRSYTNLVRLIIIDEVHLLHDDRGPVIESIVSRTIRHMEQTQEMIRLVGLSATLPNYGDVATFLRVDPKKGLFHFDSTYRPCPLKQEFIGVTEKKAIKRFQVMNEVTYQKVVDQAGKNQVLIFVHSRKETAKTAKTIKDMALENDTLRLFLNPNSASREVLQDELPSIKDKNLYELLPFGFAIHHAGMSRTDRTTVEDLFADGHIQVLVSTATLAWGVNLPAHTVIIKGTQVYSPEKGRWVELSPQDVLQMLGRSGRPQYDTFGEGIIITSHNELQYYLSLLNQQLPIESQFISKLADNLNAEIVLGTVRNRDEAVQWLGYTYLYVRMLRNPTLYGISMDYLEDDPYLEQKRVDLIHSAAILLDKSNLMKYDKKTGRFQVTELGRIASHFYITHTSMSTYNQHLKPMMGHIELFRVFALSDEFKYIPVREEEKLELSKLLERVPVPVKEGIEEPTSKINVLLQAYISQLKLEGFALVSDMVYVTQSASRILRAMFEICLKRGWSQLSRRALDLCKMVEKRMWLSMSPLRQFKQMPVEVVKKIEKKDFPWERYFDLNPQEIGELVGIPKVGKLIHKFIHQFPKLELVTYVQPITRSLLRVELKITPDFMWDEKVHGTAEAFWVIVEDVDGEVILYHDSFILKQKYAEEDHVITFTVPLFEPLPPNYFISVISDRWLHCETKLPMSFRHLILPKKYPPHTELLDLQPLPVSALRNREYETVYNGWVDKFNPIQTQVFNALYNTSDNVFVGAPTGSGKTVCAEFALLRLWSMPNHGRCVYIAPFQEVVDLQVAQWRQKFGKIQGGKTIVALTGETSADLRLLESGDVIFATPTQWDVMSRRWKQRKNVQTVALFIADELHLIGSDVGPTYEIIVSRMRYIAHQTKNPIRIVCLSTSLANAQDLGEWIGATPHAIFNFHPSVRPVPLEIHIQSYNIPHFASLMMAMAKPTYVAITNYSSDRPAIVFVPSRKQCRLTAVDLLTFCAADGTTDRFLHAHASDIENHLKHINDKALAETLQHGVGFYHEALSKQDKRIVEELFESGAIQVVVASRDTCWGINLSCHMVIVMGTQFFEGKEHRYADYPITDVLQMMGRACRPRYDDTGRCVLMCQAIKKDFYKKFLYEALPVESHLDHFLHDHFNAEIVTKTIENKQDAVDYLTWTFLYRRMVENPNYYGMQGSDHRHLSDHLSELVETTINDLAASKCITLEDELDVSPLNLGMIAAYYNVSYTTVEMFSMSLNEKIKLKGLLEILSSASEFESIPIRHHEDSVLKKIYDRLPVKLGNPKFNSPHIKTNILLQAHFSRTQLPPDLQSDQTTVLGKVIPLIQAIVDVISSNGWLKPALAAMELAQMCVQALWDSDSPLKQIPYFTSNIINRCEEKEIDTVFGIMELEDDERNEILKMDGRQLNEVARYVNRYPSIDVKFGVRDEDELVAGSQGVLDVKLNREVDDDDDDVVGPVIAPFFPHKKDEGWWVVVGDTEKNSLLGIKRITLNKTLGVKLDFTCPSEAGEHLLKIFFMSDSYSGCDQEFDLPITVQEGAEDSDEDEAMETS</sequence>
<evidence type="ECO:0000256" key="6">
    <source>
        <dbReference type="ARBA" id="ARBA00022806"/>
    </source>
</evidence>
<accession>A0A397THL1</accession>
<keyword evidence="14" id="KW-1185">Reference proteome</keyword>
<dbReference type="CDD" id="cd18021">
    <property type="entry name" value="DEXHc_Brr2_2"/>
    <property type="match status" value="1"/>
</dbReference>
<dbReference type="InterPro" id="IPR041094">
    <property type="entry name" value="Brr2_helicase_PWI"/>
</dbReference>
<comment type="subcellular location">
    <subcellularLocation>
        <location evidence="1">Nucleus</location>
    </subcellularLocation>
</comment>
<dbReference type="InterPro" id="IPR011545">
    <property type="entry name" value="DEAD/DEAH_box_helicase_dom"/>
</dbReference>
<feature type="region of interest" description="Disordered" evidence="10">
    <location>
        <begin position="221"/>
        <end position="246"/>
    </location>
</feature>
<dbReference type="InterPro" id="IPR014001">
    <property type="entry name" value="Helicase_ATP-bd"/>
</dbReference>
<feature type="compositionally biased region" description="Acidic residues" evidence="10">
    <location>
        <begin position="221"/>
        <end position="245"/>
    </location>
</feature>
<dbReference type="Pfam" id="PF02889">
    <property type="entry name" value="Sec63"/>
    <property type="match status" value="2"/>
</dbReference>
<dbReference type="SUPFAM" id="SSF81296">
    <property type="entry name" value="E set domains"/>
    <property type="match status" value="1"/>
</dbReference>
<evidence type="ECO:0000259" key="11">
    <source>
        <dbReference type="PROSITE" id="PS51192"/>
    </source>
</evidence>
<dbReference type="FunFam" id="3.40.50.300:FF:000102">
    <property type="entry name" value="RNA helicase, activating signal cointegrator 1"/>
    <property type="match status" value="1"/>
</dbReference>
<dbReference type="InterPro" id="IPR036388">
    <property type="entry name" value="WH-like_DNA-bd_sf"/>
</dbReference>
<dbReference type="GO" id="GO:0003676">
    <property type="term" value="F:nucleic acid binding"/>
    <property type="evidence" value="ECO:0007669"/>
    <property type="project" value="InterPro"/>
</dbReference>
<dbReference type="PROSITE" id="PS51192">
    <property type="entry name" value="HELICASE_ATP_BIND_1"/>
    <property type="match status" value="2"/>
</dbReference>
<dbReference type="InterPro" id="IPR057842">
    <property type="entry name" value="WH_MER3"/>
</dbReference>
<dbReference type="EMBL" id="QKYT01000026">
    <property type="protein sequence ID" value="RIA97733.1"/>
    <property type="molecule type" value="Genomic_DNA"/>
</dbReference>
<feature type="compositionally biased region" description="Basic and acidic residues" evidence="10">
    <location>
        <begin position="72"/>
        <end position="87"/>
    </location>
</feature>
<dbReference type="SUPFAM" id="SSF46785">
    <property type="entry name" value="Winged helix' DNA-binding domain"/>
    <property type="match status" value="2"/>
</dbReference>
<dbReference type="CDD" id="cd18795">
    <property type="entry name" value="SF2_C_Ski2"/>
    <property type="match status" value="2"/>
</dbReference>
<dbReference type="GO" id="GO:0000712">
    <property type="term" value="P:resolution of meiotic recombination intermediates"/>
    <property type="evidence" value="ECO:0007669"/>
    <property type="project" value="TreeGrafter"/>
</dbReference>
<keyword evidence="4" id="KW-0547">Nucleotide-binding</keyword>
<dbReference type="OrthoDB" id="5575at2759"/>
<keyword evidence="8" id="KW-0539">Nucleus</keyword>
<dbReference type="Pfam" id="PF23445">
    <property type="entry name" value="WHD_SNRNP200"/>
    <property type="match status" value="2"/>
</dbReference>
<dbReference type="EC" id="3.6.4.13" evidence="2"/>
<feature type="region of interest" description="Disordered" evidence="10">
    <location>
        <begin position="1"/>
        <end position="87"/>
    </location>
</feature>
<feature type="compositionally biased region" description="Basic and acidic residues" evidence="10">
    <location>
        <begin position="47"/>
        <end position="65"/>
    </location>
</feature>